<sequence>MISIMNINKKILNVIYKVLAVMLALILWEIAALKIDSPILLVTPVQVLGRLFTIWHEPDFAGTVWFTMYHIVGGFLAGLLCGIICAVLAYICKPVEYILWPWMVTIKAVPVASFVVICLIWFTAKNLSVFIAFLIVVPVIYQNTLTGLRSTDKGIREMADVFHIPWIRRIRYIIMPQLSPYLISAGRVTAGMAWKAGVAAEIIGMPKGSVGQMLYMSKIYLDTDDLLAWTVIIVVLSVIFEKLVVLALKAALKK</sequence>
<feature type="transmembrane region" description="Helical" evidence="7">
    <location>
        <begin position="68"/>
        <end position="92"/>
    </location>
</feature>
<keyword evidence="4 7" id="KW-0812">Transmembrane</keyword>
<dbReference type="SUPFAM" id="SSF161098">
    <property type="entry name" value="MetI-like"/>
    <property type="match status" value="1"/>
</dbReference>
<dbReference type="Pfam" id="PF00528">
    <property type="entry name" value="BPD_transp_1"/>
    <property type="match status" value="1"/>
</dbReference>
<dbReference type="PANTHER" id="PTHR30151:SF0">
    <property type="entry name" value="ABC TRANSPORTER PERMEASE PROTEIN MJ0413-RELATED"/>
    <property type="match status" value="1"/>
</dbReference>
<dbReference type="InterPro" id="IPR035906">
    <property type="entry name" value="MetI-like_sf"/>
</dbReference>
<feature type="domain" description="ABC transmembrane type-1" evidence="8">
    <location>
        <begin position="60"/>
        <end position="244"/>
    </location>
</feature>
<dbReference type="InterPro" id="IPR000515">
    <property type="entry name" value="MetI-like"/>
</dbReference>
<comment type="subcellular location">
    <subcellularLocation>
        <location evidence="1 7">Cell membrane</location>
        <topology evidence="1 7">Multi-pass membrane protein</topology>
    </subcellularLocation>
</comment>
<evidence type="ECO:0000256" key="6">
    <source>
        <dbReference type="ARBA" id="ARBA00023136"/>
    </source>
</evidence>
<feature type="transmembrane region" description="Helical" evidence="7">
    <location>
        <begin position="178"/>
        <end position="206"/>
    </location>
</feature>
<evidence type="ECO:0000256" key="3">
    <source>
        <dbReference type="ARBA" id="ARBA00022475"/>
    </source>
</evidence>
<dbReference type="Gene3D" id="1.10.3720.10">
    <property type="entry name" value="MetI-like"/>
    <property type="match status" value="1"/>
</dbReference>
<dbReference type="CDD" id="cd06261">
    <property type="entry name" value="TM_PBP2"/>
    <property type="match status" value="1"/>
</dbReference>
<keyword evidence="5 7" id="KW-1133">Transmembrane helix</keyword>
<dbReference type="Proteomes" id="UP000095621">
    <property type="component" value="Unassembled WGS sequence"/>
</dbReference>
<feature type="transmembrane region" description="Helical" evidence="7">
    <location>
        <begin position="226"/>
        <end position="248"/>
    </location>
</feature>
<protein>
    <submittedName>
        <fullName evidence="9">Putative aliphatic sulfonates transport permease protein ssuC</fullName>
    </submittedName>
</protein>
<evidence type="ECO:0000256" key="4">
    <source>
        <dbReference type="ARBA" id="ARBA00022692"/>
    </source>
</evidence>
<evidence type="ECO:0000256" key="7">
    <source>
        <dbReference type="RuleBase" id="RU363032"/>
    </source>
</evidence>
<keyword evidence="6 7" id="KW-0472">Membrane</keyword>
<organism evidence="9 10">
    <name type="scientific">Lachnospira eligens</name>
    <dbReference type="NCBI Taxonomy" id="39485"/>
    <lineage>
        <taxon>Bacteria</taxon>
        <taxon>Bacillati</taxon>
        <taxon>Bacillota</taxon>
        <taxon>Clostridia</taxon>
        <taxon>Lachnospirales</taxon>
        <taxon>Lachnospiraceae</taxon>
        <taxon>Lachnospira</taxon>
    </lineage>
</organism>
<feature type="transmembrane region" description="Helical" evidence="7">
    <location>
        <begin position="99"/>
        <end position="122"/>
    </location>
</feature>
<evidence type="ECO:0000259" key="8">
    <source>
        <dbReference type="PROSITE" id="PS50928"/>
    </source>
</evidence>
<keyword evidence="3" id="KW-1003">Cell membrane</keyword>
<feature type="transmembrane region" description="Helical" evidence="7">
    <location>
        <begin position="12"/>
        <end position="31"/>
    </location>
</feature>
<feature type="transmembrane region" description="Helical" evidence="7">
    <location>
        <begin position="128"/>
        <end position="148"/>
    </location>
</feature>
<reference evidence="9 10" key="1">
    <citation type="submission" date="2015-09" db="EMBL/GenBank/DDBJ databases">
        <authorList>
            <consortium name="Pathogen Informatics"/>
        </authorList>
    </citation>
    <scope>NUCLEOTIDE SEQUENCE [LARGE SCALE GENOMIC DNA]</scope>
    <source>
        <strain evidence="9 10">2789STDY5834875</strain>
    </source>
</reference>
<dbReference type="EMBL" id="CZBU01000003">
    <property type="protein sequence ID" value="CUQ77527.1"/>
    <property type="molecule type" value="Genomic_DNA"/>
</dbReference>
<dbReference type="GO" id="GO:0055085">
    <property type="term" value="P:transmembrane transport"/>
    <property type="evidence" value="ECO:0007669"/>
    <property type="project" value="InterPro"/>
</dbReference>
<evidence type="ECO:0000256" key="1">
    <source>
        <dbReference type="ARBA" id="ARBA00004651"/>
    </source>
</evidence>
<evidence type="ECO:0000256" key="2">
    <source>
        <dbReference type="ARBA" id="ARBA00022448"/>
    </source>
</evidence>
<evidence type="ECO:0000256" key="5">
    <source>
        <dbReference type="ARBA" id="ARBA00022989"/>
    </source>
</evidence>
<dbReference type="GO" id="GO:0005886">
    <property type="term" value="C:plasma membrane"/>
    <property type="evidence" value="ECO:0007669"/>
    <property type="project" value="UniProtKB-SubCell"/>
</dbReference>
<keyword evidence="2 7" id="KW-0813">Transport</keyword>
<dbReference type="OrthoDB" id="308958at2"/>
<gene>
    <name evidence="9" type="primary">ssuC_2</name>
    <name evidence="9" type="ORF">ERS852490_01617</name>
</gene>
<dbReference type="PANTHER" id="PTHR30151">
    <property type="entry name" value="ALKANE SULFONATE ABC TRANSPORTER-RELATED, MEMBRANE SUBUNIT"/>
    <property type="match status" value="1"/>
</dbReference>
<dbReference type="AlphaFoldDB" id="A0A174YVE9"/>
<evidence type="ECO:0000313" key="10">
    <source>
        <dbReference type="Proteomes" id="UP000095621"/>
    </source>
</evidence>
<name>A0A174YVE9_9FIRM</name>
<comment type="similarity">
    <text evidence="7">Belongs to the binding-protein-dependent transport system permease family.</text>
</comment>
<dbReference type="PROSITE" id="PS50928">
    <property type="entry name" value="ABC_TM1"/>
    <property type="match status" value="1"/>
</dbReference>
<accession>A0A174YVE9</accession>
<evidence type="ECO:0000313" key="9">
    <source>
        <dbReference type="EMBL" id="CUQ77527.1"/>
    </source>
</evidence>
<proteinExistence type="inferred from homology"/>